<feature type="domain" description="YbhG-like alpha-helical hairpin" evidence="7">
    <location>
        <begin position="83"/>
        <end position="206"/>
    </location>
</feature>
<dbReference type="Gene3D" id="2.40.30.170">
    <property type="match status" value="1"/>
</dbReference>
<feature type="coiled-coil region" evidence="6">
    <location>
        <begin position="111"/>
        <end position="212"/>
    </location>
</feature>
<dbReference type="PANTHER" id="PTHR32347:SF29">
    <property type="entry name" value="UPF0194 MEMBRANE PROTEIN YBHG"/>
    <property type="match status" value="1"/>
</dbReference>
<evidence type="ECO:0000256" key="5">
    <source>
        <dbReference type="ARBA" id="ARBA00023054"/>
    </source>
</evidence>
<evidence type="ECO:0000256" key="6">
    <source>
        <dbReference type="SAM" id="Coils"/>
    </source>
</evidence>
<dbReference type="InterPro" id="IPR058792">
    <property type="entry name" value="Beta-barrel_RND_2"/>
</dbReference>
<dbReference type="Gene3D" id="2.40.50.100">
    <property type="match status" value="1"/>
</dbReference>
<feature type="domain" description="CusB-like beta-barrel" evidence="8">
    <location>
        <begin position="246"/>
        <end position="329"/>
    </location>
</feature>
<reference evidence="9 10" key="1">
    <citation type="submission" date="2023-11" db="EMBL/GenBank/DDBJ databases">
        <title>Draft genome of Azohydromonas lata strain H1 (DSM1123), a polyhydroxyalkanoate producer.</title>
        <authorList>
            <person name="Traversa D."/>
            <person name="D'Addabbo P."/>
            <person name="Pazzani C."/>
            <person name="Manzari C."/>
            <person name="Chiara M."/>
            <person name="Scrascia M."/>
        </authorList>
    </citation>
    <scope>NUCLEOTIDE SEQUENCE [LARGE SCALE GENOMIC DNA]</scope>
    <source>
        <strain evidence="9 10">H1</strain>
    </source>
</reference>
<dbReference type="Proteomes" id="UP001293718">
    <property type="component" value="Unassembled WGS sequence"/>
</dbReference>
<dbReference type="RefSeq" id="WP_322467453.1">
    <property type="nucleotide sequence ID" value="NZ_JAXOJX010000051.1"/>
</dbReference>
<evidence type="ECO:0000256" key="3">
    <source>
        <dbReference type="ARBA" id="ARBA00022729"/>
    </source>
</evidence>
<evidence type="ECO:0000313" key="10">
    <source>
        <dbReference type="Proteomes" id="UP001293718"/>
    </source>
</evidence>
<evidence type="ECO:0000256" key="1">
    <source>
        <dbReference type="ARBA" id="ARBA00004418"/>
    </source>
</evidence>
<protein>
    <submittedName>
        <fullName evidence="9">HlyD family efflux transporter periplasmic adaptor subunit</fullName>
    </submittedName>
</protein>
<name>A0ABU5ILQ7_9BURK</name>
<organism evidence="9 10">
    <name type="scientific">Azohydromonas lata</name>
    <dbReference type="NCBI Taxonomy" id="45677"/>
    <lineage>
        <taxon>Bacteria</taxon>
        <taxon>Pseudomonadati</taxon>
        <taxon>Pseudomonadota</taxon>
        <taxon>Betaproteobacteria</taxon>
        <taxon>Burkholderiales</taxon>
        <taxon>Sphaerotilaceae</taxon>
        <taxon>Azohydromonas</taxon>
    </lineage>
</organism>
<dbReference type="Pfam" id="PF25881">
    <property type="entry name" value="HH_YBHG"/>
    <property type="match status" value="1"/>
</dbReference>
<keyword evidence="3" id="KW-0732">Signal</keyword>
<dbReference type="Pfam" id="PF25954">
    <property type="entry name" value="Beta-barrel_RND_2"/>
    <property type="match status" value="1"/>
</dbReference>
<accession>A0ABU5ILQ7</accession>
<proteinExistence type="inferred from homology"/>
<dbReference type="EMBL" id="JAXOJX010000051">
    <property type="protein sequence ID" value="MDZ5459818.1"/>
    <property type="molecule type" value="Genomic_DNA"/>
</dbReference>
<evidence type="ECO:0000259" key="7">
    <source>
        <dbReference type="Pfam" id="PF25881"/>
    </source>
</evidence>
<keyword evidence="10" id="KW-1185">Reference proteome</keyword>
<dbReference type="InterPro" id="IPR059052">
    <property type="entry name" value="HH_YbhG-like"/>
</dbReference>
<dbReference type="SUPFAM" id="SSF111369">
    <property type="entry name" value="HlyD-like secretion proteins"/>
    <property type="match status" value="2"/>
</dbReference>
<comment type="similarity">
    <text evidence="2">Belongs to the UPF0194 family.</text>
</comment>
<dbReference type="InterPro" id="IPR050465">
    <property type="entry name" value="UPF0194_transport"/>
</dbReference>
<evidence type="ECO:0000256" key="2">
    <source>
        <dbReference type="ARBA" id="ARBA00010602"/>
    </source>
</evidence>
<sequence length="347" mass="37083">MAKKKAALLVLLLLLLLAGVLAWRQARAPADTSALTLHGNVDIRQVSLAFQSSERVAEMRVEEGDVVQGGQVLAVLETRTAALRLQQAQAQVGVLEQGLLALRHGSRPEEISQAGAQVAAAQAEAERARLQVQRLEGAAAATEGRGVSPQDLDNARAQARVAQARLDAARQAERLTRVGPRTEDIARAEAQLRAAQVEVALLLHQIELAELKAPRTAVVRARLLEPGDMASPSRPAYTLALTDPKWVRAYVGEPQLGRLRPGMVASVSTDAAPAQPVAGRIGFISSVAEFTPKAVQTEELRTDLVYEIRVLVDDPQDRLRLGMPATVRIPLDETAAAPAQAASKASQ</sequence>
<comment type="subcellular location">
    <subcellularLocation>
        <location evidence="1">Periplasm</location>
    </subcellularLocation>
</comment>
<keyword evidence="4" id="KW-0574">Periplasm</keyword>
<comment type="caution">
    <text evidence="9">The sequence shown here is derived from an EMBL/GenBank/DDBJ whole genome shotgun (WGS) entry which is preliminary data.</text>
</comment>
<dbReference type="PANTHER" id="PTHR32347">
    <property type="entry name" value="EFFLUX SYSTEM COMPONENT YKNX-RELATED"/>
    <property type="match status" value="1"/>
</dbReference>
<evidence type="ECO:0000259" key="8">
    <source>
        <dbReference type="Pfam" id="PF25954"/>
    </source>
</evidence>
<keyword evidence="5 6" id="KW-0175">Coiled coil</keyword>
<evidence type="ECO:0000313" key="9">
    <source>
        <dbReference type="EMBL" id="MDZ5459818.1"/>
    </source>
</evidence>
<gene>
    <name evidence="9" type="ORF">SM757_24870</name>
</gene>
<evidence type="ECO:0000256" key="4">
    <source>
        <dbReference type="ARBA" id="ARBA00022764"/>
    </source>
</evidence>